<name>A0A699XGV9_TANCI</name>
<feature type="region of interest" description="Disordered" evidence="1">
    <location>
        <begin position="1"/>
        <end position="86"/>
    </location>
</feature>
<reference evidence="2" key="1">
    <citation type="journal article" date="2019" name="Sci. Rep.">
        <title>Draft genome of Tanacetum cinerariifolium, the natural source of mosquito coil.</title>
        <authorList>
            <person name="Yamashiro T."/>
            <person name="Shiraishi A."/>
            <person name="Satake H."/>
            <person name="Nakayama K."/>
        </authorList>
    </citation>
    <scope>NUCLEOTIDE SEQUENCE</scope>
</reference>
<accession>A0A699XGV9</accession>
<feature type="non-terminal residue" evidence="2">
    <location>
        <position position="1"/>
    </location>
</feature>
<feature type="compositionally biased region" description="Gly residues" evidence="1">
    <location>
        <begin position="76"/>
        <end position="86"/>
    </location>
</feature>
<organism evidence="2">
    <name type="scientific">Tanacetum cinerariifolium</name>
    <name type="common">Dalmatian daisy</name>
    <name type="synonym">Chrysanthemum cinerariifolium</name>
    <dbReference type="NCBI Taxonomy" id="118510"/>
    <lineage>
        <taxon>Eukaryota</taxon>
        <taxon>Viridiplantae</taxon>
        <taxon>Streptophyta</taxon>
        <taxon>Embryophyta</taxon>
        <taxon>Tracheophyta</taxon>
        <taxon>Spermatophyta</taxon>
        <taxon>Magnoliopsida</taxon>
        <taxon>eudicotyledons</taxon>
        <taxon>Gunneridae</taxon>
        <taxon>Pentapetalae</taxon>
        <taxon>asterids</taxon>
        <taxon>campanulids</taxon>
        <taxon>Asterales</taxon>
        <taxon>Asteraceae</taxon>
        <taxon>Asteroideae</taxon>
        <taxon>Anthemideae</taxon>
        <taxon>Anthemidinae</taxon>
        <taxon>Tanacetum</taxon>
    </lineage>
</organism>
<comment type="caution">
    <text evidence="2">The sequence shown here is derived from an EMBL/GenBank/DDBJ whole genome shotgun (WGS) entry which is preliminary data.</text>
</comment>
<feature type="compositionally biased region" description="Low complexity" evidence="1">
    <location>
        <begin position="24"/>
        <end position="41"/>
    </location>
</feature>
<evidence type="ECO:0000313" key="2">
    <source>
        <dbReference type="EMBL" id="GFD55744.1"/>
    </source>
</evidence>
<gene>
    <name evidence="2" type="ORF">Tci_927713</name>
</gene>
<dbReference type="EMBL" id="BKCJ011821161">
    <property type="protein sequence ID" value="GFD55744.1"/>
    <property type="molecule type" value="Genomic_DNA"/>
</dbReference>
<feature type="compositionally biased region" description="Basic residues" evidence="1">
    <location>
        <begin position="49"/>
        <end position="58"/>
    </location>
</feature>
<evidence type="ECO:0000256" key="1">
    <source>
        <dbReference type="SAM" id="MobiDB-lite"/>
    </source>
</evidence>
<protein>
    <submittedName>
        <fullName evidence="2">Uncharacterized protein</fullName>
    </submittedName>
</protein>
<feature type="compositionally biased region" description="Low complexity" evidence="1">
    <location>
        <begin position="59"/>
        <end position="71"/>
    </location>
</feature>
<dbReference type="AlphaFoldDB" id="A0A699XGV9"/>
<sequence length="86" mass="8578">VSAPGAGKAARHAQGVPGPGRRGGQNLPHAARSPRVAPARRGCAAGLHRNPRPRRHRGAAGQRAAAGPQAGVLQGPRGGRNGPGCH</sequence>
<proteinExistence type="predicted"/>